<evidence type="ECO:0000256" key="1">
    <source>
        <dbReference type="ARBA" id="ARBA00005695"/>
    </source>
</evidence>
<evidence type="ECO:0000256" key="4">
    <source>
        <dbReference type="SAM" id="MobiDB-lite"/>
    </source>
</evidence>
<dbReference type="Proteomes" id="UP000276443">
    <property type="component" value="Unassembled WGS sequence"/>
</dbReference>
<dbReference type="GO" id="GO:1904680">
    <property type="term" value="F:peptide transmembrane transporter activity"/>
    <property type="evidence" value="ECO:0007669"/>
    <property type="project" value="TreeGrafter"/>
</dbReference>
<dbReference type="Gene3D" id="3.40.190.10">
    <property type="entry name" value="Periplasmic binding protein-like II"/>
    <property type="match status" value="1"/>
</dbReference>
<organism evidence="7 8">
    <name type="scientific">Aquisalibacillus elongatus</name>
    <dbReference type="NCBI Taxonomy" id="485577"/>
    <lineage>
        <taxon>Bacteria</taxon>
        <taxon>Bacillati</taxon>
        <taxon>Bacillota</taxon>
        <taxon>Bacilli</taxon>
        <taxon>Bacillales</taxon>
        <taxon>Bacillaceae</taxon>
        <taxon>Aquisalibacillus</taxon>
    </lineage>
</organism>
<dbReference type="PROSITE" id="PS51257">
    <property type="entry name" value="PROKAR_LIPOPROTEIN"/>
    <property type="match status" value="1"/>
</dbReference>
<dbReference type="Pfam" id="PF00496">
    <property type="entry name" value="SBP_bac_5"/>
    <property type="match status" value="1"/>
</dbReference>
<reference evidence="7 8" key="1">
    <citation type="submission" date="2018-11" db="EMBL/GenBank/DDBJ databases">
        <title>Genomic Encyclopedia of Type Strains, Phase IV (KMG-IV): sequencing the most valuable type-strain genomes for metagenomic binning, comparative biology and taxonomic classification.</title>
        <authorList>
            <person name="Goeker M."/>
        </authorList>
    </citation>
    <scope>NUCLEOTIDE SEQUENCE [LARGE SCALE GENOMIC DNA]</scope>
    <source>
        <strain evidence="7 8">DSM 18090</strain>
    </source>
</reference>
<dbReference type="GO" id="GO:0015833">
    <property type="term" value="P:peptide transport"/>
    <property type="evidence" value="ECO:0007669"/>
    <property type="project" value="TreeGrafter"/>
</dbReference>
<dbReference type="NCBIfam" id="NF045467">
    <property type="entry name" value="Opp4A"/>
    <property type="match status" value="1"/>
</dbReference>
<keyword evidence="2" id="KW-0813">Transport</keyword>
<feature type="region of interest" description="Disordered" evidence="4">
    <location>
        <begin position="27"/>
        <end position="61"/>
    </location>
</feature>
<dbReference type="SUPFAM" id="SSF53850">
    <property type="entry name" value="Periplasmic binding protein-like II"/>
    <property type="match status" value="1"/>
</dbReference>
<dbReference type="OrthoDB" id="9796817at2"/>
<gene>
    <name evidence="7" type="ORF">EDC24_1259</name>
</gene>
<feature type="signal peptide" evidence="5">
    <location>
        <begin position="1"/>
        <end position="22"/>
    </location>
</feature>
<protein>
    <submittedName>
        <fullName evidence="7">Peptide/nickel transport system substrate-binding protein</fullName>
    </submittedName>
</protein>
<dbReference type="EMBL" id="RKRF01000008">
    <property type="protein sequence ID" value="RPF54071.1"/>
    <property type="molecule type" value="Genomic_DNA"/>
</dbReference>
<evidence type="ECO:0000259" key="6">
    <source>
        <dbReference type="Pfam" id="PF00496"/>
    </source>
</evidence>
<dbReference type="PANTHER" id="PTHR30290:SF9">
    <property type="entry name" value="OLIGOPEPTIDE-BINDING PROTEIN APPA"/>
    <property type="match status" value="1"/>
</dbReference>
<evidence type="ECO:0000256" key="5">
    <source>
        <dbReference type="SAM" id="SignalP"/>
    </source>
</evidence>
<comment type="similarity">
    <text evidence="1">Belongs to the bacterial solute-binding protein 5 family.</text>
</comment>
<proteinExistence type="inferred from homology"/>
<dbReference type="PANTHER" id="PTHR30290">
    <property type="entry name" value="PERIPLASMIC BINDING COMPONENT OF ABC TRANSPORTER"/>
    <property type="match status" value="1"/>
</dbReference>
<dbReference type="Gene3D" id="3.10.105.10">
    <property type="entry name" value="Dipeptide-binding Protein, Domain 3"/>
    <property type="match status" value="1"/>
</dbReference>
<keyword evidence="3 5" id="KW-0732">Signal</keyword>
<name>A0A3N5CB77_9BACI</name>
<evidence type="ECO:0000256" key="2">
    <source>
        <dbReference type="ARBA" id="ARBA00022448"/>
    </source>
</evidence>
<evidence type="ECO:0000313" key="7">
    <source>
        <dbReference type="EMBL" id="RPF54071.1"/>
    </source>
</evidence>
<dbReference type="PIRSF" id="PIRSF002741">
    <property type="entry name" value="MppA"/>
    <property type="match status" value="1"/>
</dbReference>
<dbReference type="GO" id="GO:0042597">
    <property type="term" value="C:periplasmic space"/>
    <property type="evidence" value="ECO:0007669"/>
    <property type="project" value="UniProtKB-ARBA"/>
</dbReference>
<dbReference type="InterPro" id="IPR039424">
    <property type="entry name" value="SBP_5"/>
</dbReference>
<dbReference type="AlphaFoldDB" id="A0A3N5CB77"/>
<dbReference type="InterPro" id="IPR000914">
    <property type="entry name" value="SBP_5_dom"/>
</dbReference>
<dbReference type="RefSeq" id="WP_124220783.1">
    <property type="nucleotide sequence ID" value="NZ_RKRF01000008.1"/>
</dbReference>
<feature type="domain" description="Solute-binding protein family 5" evidence="6">
    <location>
        <begin position="130"/>
        <end position="527"/>
    </location>
</feature>
<feature type="compositionally biased region" description="Acidic residues" evidence="4">
    <location>
        <begin position="28"/>
        <end position="61"/>
    </location>
</feature>
<dbReference type="InterPro" id="IPR030678">
    <property type="entry name" value="Peptide/Ni-bd"/>
</dbReference>
<dbReference type="CDD" id="cd08510">
    <property type="entry name" value="PBP2_Lactococcal_OppA_like"/>
    <property type="match status" value="1"/>
</dbReference>
<sequence>MSKSLFGKFLFVLMLAFVLLIAACNSDEGGEDSSDNDGDDTEQNESDDDDSDSDSDSDQELYSIDDFESYTGEGDAIDGGSLTFGLVSQSPFEGTLNWQFYSGNPDSQVLSWFDESLLQYDENYNVTNEGAASYEVNEEDSSITFTIEDDVKWHDGEEVTAEDWAYSYEVIMHPDYDGVRGSSAGFAYLEGAQEYKAGEADSISGIEIEGEKTITFNYTELTPSLLTGGVWGYPMAKHVFEDIPVEDMASSPEVREEPIGFGPYKVENVVPGESVTYSKFEDYWRGEPNLDEVTLKVVSPSNVANALETGDVDLVDSFPADQVVDNIDMPNVQWLGMTDLAYTYIGFKLGDWNADEGEVNYKGDEMKMGDKKLRKAMWYAVDNETVGERFYNGLRWNGTTLIPPSHPAWHDDSIETPTYDEDKANELLDDAGYKDTNDDGYRETPDGEELVINFASMDSSDLSEPLANYYIQAWDKVGLNVQKLDGRLHEFNSFYDKVGQTGEDDPNVDVFMGAWSVGYDVDPSGLYGRDALFNFTRWANEENDELLAEGLSEEAFDTEYRQDVYSQWQELMVEEVPVFPTLYRAMMVPANERVVNYDISVGSGVYLYELGVTQEEPVVE</sequence>
<accession>A0A3N5CB77</accession>
<keyword evidence="8" id="KW-1185">Reference proteome</keyword>
<dbReference type="InterPro" id="IPR050034">
    <property type="entry name" value="Opp4A"/>
</dbReference>
<evidence type="ECO:0000313" key="8">
    <source>
        <dbReference type="Proteomes" id="UP000276443"/>
    </source>
</evidence>
<evidence type="ECO:0000256" key="3">
    <source>
        <dbReference type="ARBA" id="ARBA00022729"/>
    </source>
</evidence>
<comment type="caution">
    <text evidence="7">The sequence shown here is derived from an EMBL/GenBank/DDBJ whole genome shotgun (WGS) entry which is preliminary data.</text>
</comment>
<feature type="chain" id="PRO_5039581959" evidence="5">
    <location>
        <begin position="23"/>
        <end position="620"/>
    </location>
</feature>
<dbReference type="GO" id="GO:0043190">
    <property type="term" value="C:ATP-binding cassette (ABC) transporter complex"/>
    <property type="evidence" value="ECO:0007669"/>
    <property type="project" value="InterPro"/>
</dbReference>